<evidence type="ECO:0000256" key="2">
    <source>
        <dbReference type="SAM" id="MobiDB-lite"/>
    </source>
</evidence>
<dbReference type="GeneTree" id="ENSGT00400000022095"/>
<feature type="compositionally biased region" description="Basic residues" evidence="2">
    <location>
        <begin position="300"/>
        <end position="309"/>
    </location>
</feature>
<dbReference type="GO" id="GO:0007010">
    <property type="term" value="P:cytoskeleton organization"/>
    <property type="evidence" value="ECO:0007669"/>
    <property type="project" value="TreeGrafter"/>
</dbReference>
<name>A0A8C1AS62_CYPCA</name>
<dbReference type="InterPro" id="IPR012486">
    <property type="entry name" value="Far11/STRP_N"/>
</dbReference>
<reference evidence="5" key="1">
    <citation type="submission" date="2025-08" db="UniProtKB">
        <authorList>
            <consortium name="Ensembl"/>
        </authorList>
    </citation>
    <scope>IDENTIFICATION</scope>
</reference>
<organism evidence="5 6">
    <name type="scientific">Cyprinus carpio carpio</name>
    <dbReference type="NCBI Taxonomy" id="630221"/>
    <lineage>
        <taxon>Eukaryota</taxon>
        <taxon>Metazoa</taxon>
        <taxon>Chordata</taxon>
        <taxon>Craniata</taxon>
        <taxon>Vertebrata</taxon>
        <taxon>Euteleostomi</taxon>
        <taxon>Actinopterygii</taxon>
        <taxon>Neopterygii</taxon>
        <taxon>Teleostei</taxon>
        <taxon>Ostariophysi</taxon>
        <taxon>Cypriniformes</taxon>
        <taxon>Cyprinidae</taxon>
        <taxon>Cyprininae</taxon>
        <taxon>Cyprinus</taxon>
    </lineage>
</organism>
<evidence type="ECO:0000259" key="3">
    <source>
        <dbReference type="SMART" id="SM01292"/>
    </source>
</evidence>
<evidence type="ECO:0008006" key="7">
    <source>
        <dbReference type="Google" id="ProtNLM"/>
    </source>
</evidence>
<dbReference type="Proteomes" id="UP001108240">
    <property type="component" value="Unplaced"/>
</dbReference>
<protein>
    <recommendedName>
        <fullName evidence="7">Striatin interacting protein 2</fullName>
    </recommendedName>
</protein>
<dbReference type="InterPro" id="IPR021819">
    <property type="entry name" value="Far11/STRP_C"/>
</dbReference>
<proteinExistence type="inferred from homology"/>
<evidence type="ECO:0000256" key="1">
    <source>
        <dbReference type="ARBA" id="ARBA00007062"/>
    </source>
</evidence>
<evidence type="ECO:0000313" key="5">
    <source>
        <dbReference type="Ensembl" id="ENSCCRP00000022479.2"/>
    </source>
</evidence>
<feature type="domain" description="Far11/STRP C-terminal" evidence="4">
    <location>
        <begin position="394"/>
        <end position="750"/>
    </location>
</feature>
<dbReference type="PANTHER" id="PTHR13239:SF6">
    <property type="entry name" value="STRIATIN-INTERACTING PROTEIN 2"/>
    <property type="match status" value="1"/>
</dbReference>
<keyword evidence="6" id="KW-1185">Reference proteome</keyword>
<dbReference type="AlphaFoldDB" id="A0A8C1AS62"/>
<feature type="region of interest" description="Disordered" evidence="2">
    <location>
        <begin position="285"/>
        <end position="372"/>
    </location>
</feature>
<comment type="similarity">
    <text evidence="1">Belongs to the STRIP family.</text>
</comment>
<feature type="compositionally biased region" description="Pro residues" evidence="2">
    <location>
        <begin position="357"/>
        <end position="367"/>
    </location>
</feature>
<dbReference type="SMART" id="SM01292">
    <property type="entry name" value="N1221"/>
    <property type="match status" value="1"/>
</dbReference>
<dbReference type="PANTHER" id="PTHR13239">
    <property type="entry name" value="PROTEIN REQUIRED FOR HYPHAL ANASTOMOSIS HAM-2"/>
    <property type="match status" value="1"/>
</dbReference>
<dbReference type="InterPro" id="IPR040185">
    <property type="entry name" value="Far11/STRP"/>
</dbReference>
<feature type="compositionally biased region" description="Acidic residues" evidence="2">
    <location>
        <begin position="329"/>
        <end position="348"/>
    </location>
</feature>
<sequence length="772" mass="89467">MQQQTDDMEGSMESPNLEFEYGDTDSFTAELSELYSYTEEPEFSLNRDYFEEDFKNHVKGRRWMELSMEEQRAYVMRLLDALEVTDRDKRLKVARAILYLAQGVFDECDTETDVLYWSRHNVFLLYDMGIFTALLELLSMEIDNNQACSSAVRKPAISLADSTELRVLLSIMYLMVETIRVEMEGDSPERKAAREAFKTELGSPLYNGEPFALLLFTMVTKFCSMNAPHFPMKKVLLLLWKTILFTLGGFEELQEMKVRMRELLNLPPLPEDSIKVVRNMRAASPPASAMELIEQQQQQKRGRRSRRPLVKQDSLDTYNERDPFKNDDARDEEDDPEDVDSGIEGEVDPLDRDVIIQPPPPPPPLRPPTERVSFPKGLPWAPKVSDIDTLVGLPRPIHESVKTLKQHKYVSIAEVQIKREEELQQCPMTMGEEEVEETPAEILYLGMLPSLSQYVIALLKLLLAAAPTSKAKTDSINILADVLPEEMPITVLQSMKLGIDVNRHKEIIVKAISALLLLLLKHFKLNHIYQFEYVAQHLVFANCIPLILKFFNQNIMSYISAKNSICALDYPHCVVHEMPELTAESLEAGDSNQFCWRNLFSCINLLRILNKITKWKHSRTMMLVVFKSAPILKRALKVKQAMMQLYVLKLLKIQTKYLGRQWRKSNMKTMSAIYQKVRHRLNDDWAYGNDIDARPWDFQAEECALRECIEKFNTRRYDKNQNTEFTPVDNCLQSVLGQRVDLPEDFHYSYEMWLEREVFSQPIQWEGLLQAQ</sequence>
<evidence type="ECO:0000313" key="6">
    <source>
        <dbReference type="Proteomes" id="UP001108240"/>
    </source>
</evidence>
<feature type="domain" description="Far11/STRP N-terminal" evidence="3">
    <location>
        <begin position="14"/>
        <end position="316"/>
    </location>
</feature>
<dbReference type="GO" id="GO:0005829">
    <property type="term" value="C:cytosol"/>
    <property type="evidence" value="ECO:0007669"/>
    <property type="project" value="TreeGrafter"/>
</dbReference>
<accession>A0A8C1AS62</accession>
<dbReference type="SMART" id="SM01293">
    <property type="entry name" value="DUF3402"/>
    <property type="match status" value="1"/>
</dbReference>
<dbReference type="Pfam" id="PF07923">
    <property type="entry name" value="N1221"/>
    <property type="match status" value="1"/>
</dbReference>
<dbReference type="Ensembl" id="ENSCCRT00000024397.2">
    <property type="protein sequence ID" value="ENSCCRP00000022479.2"/>
    <property type="gene ID" value="ENSCCRG00000008485.2"/>
</dbReference>
<evidence type="ECO:0000259" key="4">
    <source>
        <dbReference type="SMART" id="SM01293"/>
    </source>
</evidence>
<dbReference type="Pfam" id="PF11882">
    <property type="entry name" value="DUF3402"/>
    <property type="match status" value="1"/>
</dbReference>
<feature type="compositionally biased region" description="Basic and acidic residues" evidence="2">
    <location>
        <begin position="318"/>
        <end position="328"/>
    </location>
</feature>
<reference evidence="5" key="2">
    <citation type="submission" date="2025-09" db="UniProtKB">
        <authorList>
            <consortium name="Ensembl"/>
        </authorList>
    </citation>
    <scope>IDENTIFICATION</scope>
</reference>